<dbReference type="GO" id="GO:0006412">
    <property type="term" value="P:translation"/>
    <property type="evidence" value="ECO:0007669"/>
    <property type="project" value="TreeGrafter"/>
</dbReference>
<evidence type="ECO:0000256" key="5">
    <source>
        <dbReference type="ARBA" id="ARBA00023128"/>
    </source>
</evidence>
<dbReference type="EMBL" id="CAACVR010000018">
    <property type="protein sequence ID" value="VEU22120.1"/>
    <property type="molecule type" value="Genomic_DNA"/>
</dbReference>
<dbReference type="PANTHER" id="PTHR21338:SF0">
    <property type="entry name" value="LARGE RIBOSOMAL SUBUNIT PROTEIN ML41"/>
    <property type="match status" value="1"/>
</dbReference>
<reference evidence="7 8" key="1">
    <citation type="submission" date="2018-12" db="EMBL/GenBank/DDBJ databases">
        <authorList>
            <person name="Tiukova I."/>
            <person name="Dainat J."/>
        </authorList>
    </citation>
    <scope>NUCLEOTIDE SEQUENCE [LARGE SCALE GENOMIC DNA]</scope>
</reference>
<evidence type="ECO:0000313" key="7">
    <source>
        <dbReference type="EMBL" id="VEU22120.1"/>
    </source>
</evidence>
<dbReference type="PANTHER" id="PTHR21338">
    <property type="entry name" value="MITOCHONDRIAL RIBOSOMAL PROTEIN L41"/>
    <property type="match status" value="1"/>
</dbReference>
<dbReference type="GO" id="GO:0003735">
    <property type="term" value="F:structural constituent of ribosome"/>
    <property type="evidence" value="ECO:0007669"/>
    <property type="project" value="InterPro"/>
</dbReference>
<evidence type="ECO:0000256" key="3">
    <source>
        <dbReference type="ARBA" id="ARBA00022946"/>
    </source>
</evidence>
<dbReference type="OrthoDB" id="408933at2759"/>
<evidence type="ECO:0000313" key="8">
    <source>
        <dbReference type="Proteomes" id="UP000290900"/>
    </source>
</evidence>
<dbReference type="InParanoid" id="A0A448YMJ0"/>
<gene>
    <name evidence="7" type="ORF">BRENAR_LOCUS2852</name>
</gene>
<accession>A0A448YMJ0</accession>
<dbReference type="GO" id="GO:0005762">
    <property type="term" value="C:mitochondrial large ribosomal subunit"/>
    <property type="evidence" value="ECO:0007669"/>
    <property type="project" value="InterPro"/>
</dbReference>
<proteinExistence type="inferred from homology"/>
<comment type="subcellular location">
    <subcellularLocation>
        <location evidence="1">Mitochondrion</location>
    </subcellularLocation>
</comment>
<evidence type="ECO:0000256" key="2">
    <source>
        <dbReference type="ARBA" id="ARBA00010152"/>
    </source>
</evidence>
<evidence type="ECO:0000256" key="1">
    <source>
        <dbReference type="ARBA" id="ARBA00004173"/>
    </source>
</evidence>
<evidence type="ECO:0000256" key="6">
    <source>
        <dbReference type="ARBA" id="ARBA00023274"/>
    </source>
</evidence>
<dbReference type="InterPro" id="IPR019189">
    <property type="entry name" value="Ribosomal_mL41"/>
</dbReference>
<organism evidence="7 8">
    <name type="scientific">Brettanomyces naardenensis</name>
    <name type="common">Yeast</name>
    <dbReference type="NCBI Taxonomy" id="13370"/>
    <lineage>
        <taxon>Eukaryota</taxon>
        <taxon>Fungi</taxon>
        <taxon>Dikarya</taxon>
        <taxon>Ascomycota</taxon>
        <taxon>Saccharomycotina</taxon>
        <taxon>Pichiomycetes</taxon>
        <taxon>Pichiales</taxon>
        <taxon>Pichiaceae</taxon>
        <taxon>Brettanomyces</taxon>
    </lineage>
</organism>
<keyword evidence="8" id="KW-1185">Reference proteome</keyword>
<keyword evidence="5" id="KW-0496">Mitochondrion</keyword>
<keyword evidence="3" id="KW-0809">Transit peptide</keyword>
<dbReference type="Proteomes" id="UP000290900">
    <property type="component" value="Unassembled WGS sequence"/>
</dbReference>
<dbReference type="AlphaFoldDB" id="A0A448YMJ0"/>
<keyword evidence="6" id="KW-0687">Ribonucleoprotein</keyword>
<comment type="similarity">
    <text evidence="2">Belongs to the mitochondrion-specific ribosomal protein mL41 family.</text>
</comment>
<name>A0A448YMJ0_BRENA</name>
<protein>
    <submittedName>
        <fullName evidence="7">DEKNAAC103130</fullName>
    </submittedName>
</protein>
<sequence length="143" mass="16331">MRASQVLAFKETAETCLRRPWKTYRDGTLFYGQSKAGNKRLPLSTKQGNKNYYKGTRSSSIGKFNQYGKYTINYEKVRTFVIPEDLDECVLRPLVSSLAPVPKNSFKGYEGAADGRLYLDKVKEFIETGKVEFGRSETYVERG</sequence>
<keyword evidence="4" id="KW-0689">Ribosomal protein</keyword>
<dbReference type="STRING" id="13370.A0A448YMJ0"/>
<evidence type="ECO:0000256" key="4">
    <source>
        <dbReference type="ARBA" id="ARBA00022980"/>
    </source>
</evidence>
<dbReference type="FunCoup" id="A0A448YMJ0">
    <property type="interactions" value="146"/>
</dbReference>
<dbReference type="Pfam" id="PF09809">
    <property type="entry name" value="MRP-L27"/>
    <property type="match status" value="1"/>
</dbReference>